<gene>
    <name evidence="3" type="ORF">AKJ08_2971</name>
</gene>
<dbReference type="PATRIC" id="fig|1391653.3.peg.3094"/>
<dbReference type="Proteomes" id="UP000055590">
    <property type="component" value="Chromosome"/>
</dbReference>
<dbReference type="InterPro" id="IPR016161">
    <property type="entry name" value="Ald_DH/histidinol_DH"/>
</dbReference>
<dbReference type="InterPro" id="IPR016163">
    <property type="entry name" value="Ald_DH_C"/>
</dbReference>
<dbReference type="Pfam" id="PF00171">
    <property type="entry name" value="Aldedh"/>
    <property type="match status" value="1"/>
</dbReference>
<feature type="domain" description="Aldehyde dehydrogenase" evidence="2">
    <location>
        <begin position="52"/>
        <end position="497"/>
    </location>
</feature>
<dbReference type="Gene3D" id="3.40.605.10">
    <property type="entry name" value="Aldehyde Dehydrogenase, Chain A, domain 1"/>
    <property type="match status" value="1"/>
</dbReference>
<dbReference type="STRING" id="1391653.AKJ08_2971"/>
<protein>
    <submittedName>
        <fullName evidence="3">Betaine aldehyde dehydrogenase</fullName>
    </submittedName>
</protein>
<accession>A0A0K1PHJ2</accession>
<name>A0A0K1PHJ2_9BACT</name>
<dbReference type="Gene3D" id="3.40.309.10">
    <property type="entry name" value="Aldehyde Dehydrogenase, Chain A, domain 2"/>
    <property type="match status" value="1"/>
</dbReference>
<reference evidence="3 4" key="1">
    <citation type="submission" date="2015-08" db="EMBL/GenBank/DDBJ databases">
        <authorList>
            <person name="Babu N.S."/>
            <person name="Beckwith C.J."/>
            <person name="Beseler K.G."/>
            <person name="Brison A."/>
            <person name="Carone J.V."/>
            <person name="Caskin T.P."/>
            <person name="Diamond M."/>
            <person name="Durham M.E."/>
            <person name="Foxe J.M."/>
            <person name="Go M."/>
            <person name="Henderson B.A."/>
            <person name="Jones I.B."/>
            <person name="McGettigan J.A."/>
            <person name="Micheletti S.J."/>
            <person name="Nasrallah M.E."/>
            <person name="Ortiz D."/>
            <person name="Piller C.R."/>
            <person name="Privatt S.R."/>
            <person name="Schneider S.L."/>
            <person name="Sharp S."/>
            <person name="Smith T.C."/>
            <person name="Stanton J.D."/>
            <person name="Ullery H.E."/>
            <person name="Wilson R.J."/>
            <person name="Serrano M.G."/>
            <person name="Buck G."/>
            <person name="Lee V."/>
            <person name="Wang Y."/>
            <person name="Carvalho R."/>
            <person name="Voegtly L."/>
            <person name="Shi R."/>
            <person name="Duckworth R."/>
            <person name="Johnson A."/>
            <person name="Loviza R."/>
            <person name="Walstead R."/>
            <person name="Shah Z."/>
            <person name="Kiflezghi M."/>
            <person name="Wade K."/>
            <person name="Ball S.L."/>
            <person name="Bradley K.W."/>
            <person name="Asai D.J."/>
            <person name="Bowman C.A."/>
            <person name="Russell D.A."/>
            <person name="Pope W.H."/>
            <person name="Jacobs-Sera D."/>
            <person name="Hendrix R.W."/>
            <person name="Hatfull G.F."/>
        </authorList>
    </citation>
    <scope>NUCLEOTIDE SEQUENCE [LARGE SCALE GENOMIC DNA]</scope>
    <source>
        <strain evidence="3 4">DSM 27710</strain>
    </source>
</reference>
<dbReference type="PANTHER" id="PTHR11699">
    <property type="entry name" value="ALDEHYDE DEHYDROGENASE-RELATED"/>
    <property type="match status" value="1"/>
</dbReference>
<sequence>MRKEGILQLAQGLDWDTLAGKARAAAPEAFASDGDPLNLIRGDWEAHGRPKAFHSPVDGSTLGSFPMLDPETARSAVQAAAAEFDGWKRVDLDERRRRISACLSQMRAHRELFAGLLVWEIGKPYDQALVSVDRCVAGVEWYVEQAESLLGSRKPLGLVSNIASWNYPMSVLMHAVLVQLLVGNVAIAKTPSDGGLFTLTLAMAMARREGLPVSLVSGSGRQLSEALVRGDAVDCLSFVGGKDTGRDIVASLLDRNKRYMLEMEGVNAYGIWHFSDWKGLKAQLRKGFEYGKQRCTAYTRYVVEKRLFPKFLEMYLELVGELRFGHPLLVGQPGDPPPTIAFGPLINDRSVEALNAKVSEALSLGAVAIHERSLDDGHFLPGQDTSAYFAPVALMNVPRPCKLYHAEPFGPVDTFVLVNGVEELVAEMNVSNGALVASIACDDPTEAQEIAGELRAFKVGINRTRSRGDREETFGGIGASWKGCFVGGKYLVHALTQGEPGEPLYGNFPDRTLLPTDNR</sequence>
<keyword evidence="4" id="KW-1185">Reference proteome</keyword>
<keyword evidence="1" id="KW-0560">Oxidoreductase</keyword>
<dbReference type="SUPFAM" id="SSF53720">
    <property type="entry name" value="ALDH-like"/>
    <property type="match status" value="1"/>
</dbReference>
<evidence type="ECO:0000313" key="3">
    <source>
        <dbReference type="EMBL" id="AKU92584.1"/>
    </source>
</evidence>
<dbReference type="EMBL" id="CP012332">
    <property type="protein sequence ID" value="AKU92584.1"/>
    <property type="molecule type" value="Genomic_DNA"/>
</dbReference>
<proteinExistence type="predicted"/>
<dbReference type="InterPro" id="IPR016162">
    <property type="entry name" value="Ald_DH_N"/>
</dbReference>
<dbReference type="InterPro" id="IPR015590">
    <property type="entry name" value="Aldehyde_DH_dom"/>
</dbReference>
<dbReference type="RefSeq" id="WP_050726733.1">
    <property type="nucleotide sequence ID" value="NZ_CP012332.1"/>
</dbReference>
<dbReference type="OrthoDB" id="9762913at2"/>
<evidence type="ECO:0000259" key="2">
    <source>
        <dbReference type="Pfam" id="PF00171"/>
    </source>
</evidence>
<dbReference type="KEGG" id="vin:AKJ08_2971"/>
<evidence type="ECO:0000256" key="1">
    <source>
        <dbReference type="ARBA" id="ARBA00023002"/>
    </source>
</evidence>
<dbReference type="GO" id="GO:0016620">
    <property type="term" value="F:oxidoreductase activity, acting on the aldehyde or oxo group of donors, NAD or NADP as acceptor"/>
    <property type="evidence" value="ECO:0007669"/>
    <property type="project" value="InterPro"/>
</dbReference>
<dbReference type="AlphaFoldDB" id="A0A0K1PHJ2"/>
<evidence type="ECO:0000313" key="4">
    <source>
        <dbReference type="Proteomes" id="UP000055590"/>
    </source>
</evidence>
<organism evidence="3 4">
    <name type="scientific">Vulgatibacter incomptus</name>
    <dbReference type="NCBI Taxonomy" id="1391653"/>
    <lineage>
        <taxon>Bacteria</taxon>
        <taxon>Pseudomonadati</taxon>
        <taxon>Myxococcota</taxon>
        <taxon>Myxococcia</taxon>
        <taxon>Myxococcales</taxon>
        <taxon>Cystobacterineae</taxon>
        <taxon>Vulgatibacteraceae</taxon>
        <taxon>Vulgatibacter</taxon>
    </lineage>
</organism>